<comment type="caution">
    <text evidence="1">The sequence shown here is derived from an EMBL/GenBank/DDBJ whole genome shotgun (WGS) entry which is preliminary data.</text>
</comment>
<proteinExistence type="predicted"/>
<sequence>MTISKIEKIDKEKRTVERMIRLYCEKKEGNQELCASCKELIAYAHARLDHCPFGEQKGMCKYCKIHCYSPEKRKEIKKVMRFAGPRMLLYAPWQVIKHWLKK</sequence>
<dbReference type="NCBIfam" id="NF007714">
    <property type="entry name" value="PRK10410.1-2"/>
    <property type="match status" value="1"/>
</dbReference>
<dbReference type="InterPro" id="IPR020483">
    <property type="entry name" value="Uncharacterised_YgbA"/>
</dbReference>
<name>A0A3D2SE38_9BACE</name>
<accession>A0A3D2SE38</accession>
<dbReference type="Pfam" id="PF11756">
    <property type="entry name" value="YgbA_NO"/>
    <property type="match status" value="1"/>
</dbReference>
<dbReference type="AlphaFoldDB" id="A0A3D2SE38"/>
<protein>
    <submittedName>
        <fullName evidence="1">Nitrous oxide-stimulated promoter family protein</fullName>
    </submittedName>
</protein>
<evidence type="ECO:0000313" key="1">
    <source>
        <dbReference type="EMBL" id="HCK24512.1"/>
    </source>
</evidence>
<reference evidence="1 2" key="1">
    <citation type="journal article" date="2018" name="Nat. Biotechnol.">
        <title>A standardized bacterial taxonomy based on genome phylogeny substantially revises the tree of life.</title>
        <authorList>
            <person name="Parks D.H."/>
            <person name="Chuvochina M."/>
            <person name="Waite D.W."/>
            <person name="Rinke C."/>
            <person name="Skarshewski A."/>
            <person name="Chaumeil P.A."/>
            <person name="Hugenholtz P."/>
        </authorList>
    </citation>
    <scope>NUCLEOTIDE SEQUENCE [LARGE SCALE GENOMIC DNA]</scope>
    <source>
        <strain evidence="1">UBA9667</strain>
    </source>
</reference>
<evidence type="ECO:0000313" key="2">
    <source>
        <dbReference type="Proteomes" id="UP000263098"/>
    </source>
</evidence>
<dbReference type="EMBL" id="DPVG01000252">
    <property type="protein sequence ID" value="HCK24512.1"/>
    <property type="molecule type" value="Genomic_DNA"/>
</dbReference>
<organism evidence="1 2">
    <name type="scientific">Bacteroides graminisolvens</name>
    <dbReference type="NCBI Taxonomy" id="477666"/>
    <lineage>
        <taxon>Bacteria</taxon>
        <taxon>Pseudomonadati</taxon>
        <taxon>Bacteroidota</taxon>
        <taxon>Bacteroidia</taxon>
        <taxon>Bacteroidales</taxon>
        <taxon>Bacteroidaceae</taxon>
        <taxon>Bacteroides</taxon>
    </lineage>
</organism>
<gene>
    <name evidence="1" type="ORF">DHW31_07010</name>
</gene>
<dbReference type="Proteomes" id="UP000263098">
    <property type="component" value="Unassembled WGS sequence"/>
</dbReference>